<evidence type="ECO:0000313" key="2">
    <source>
        <dbReference type="Proteomes" id="UP000824782"/>
    </source>
</evidence>
<name>A0AAV7BIR8_ENGPU</name>
<dbReference type="AlphaFoldDB" id="A0AAV7BIR8"/>
<organism evidence="1 2">
    <name type="scientific">Engystomops pustulosus</name>
    <name type="common">Tungara frog</name>
    <name type="synonym">Physalaemus pustulosus</name>
    <dbReference type="NCBI Taxonomy" id="76066"/>
    <lineage>
        <taxon>Eukaryota</taxon>
        <taxon>Metazoa</taxon>
        <taxon>Chordata</taxon>
        <taxon>Craniata</taxon>
        <taxon>Vertebrata</taxon>
        <taxon>Euteleostomi</taxon>
        <taxon>Amphibia</taxon>
        <taxon>Batrachia</taxon>
        <taxon>Anura</taxon>
        <taxon>Neobatrachia</taxon>
        <taxon>Hyloidea</taxon>
        <taxon>Leptodactylidae</taxon>
        <taxon>Leiuperinae</taxon>
        <taxon>Engystomops</taxon>
    </lineage>
</organism>
<dbReference type="EMBL" id="WNYA01000005">
    <property type="protein sequence ID" value="KAG8572540.1"/>
    <property type="molecule type" value="Genomic_DNA"/>
</dbReference>
<proteinExistence type="predicted"/>
<evidence type="ECO:0000313" key="1">
    <source>
        <dbReference type="EMBL" id="KAG8572540.1"/>
    </source>
</evidence>
<reference evidence="1" key="1">
    <citation type="thesis" date="2020" institute="ProQuest LLC" country="789 East Eisenhower Parkway, Ann Arbor, MI, USA">
        <title>Comparative Genomics and Chromosome Evolution.</title>
        <authorList>
            <person name="Mudd A.B."/>
        </authorList>
    </citation>
    <scope>NUCLEOTIDE SEQUENCE</scope>
    <source>
        <strain evidence="1">237g6f4</strain>
        <tissue evidence="1">Blood</tissue>
    </source>
</reference>
<sequence>MDSNSFLQMGEKYPIFANCSDTTTFLEQSQILTKRSLDKGFPKEMVHSTLERTKKLTQSDCLFPSRKHHLTQNMNNSQKKFTSNFITTYNSNHNQVRT</sequence>
<gene>
    <name evidence="1" type="ORF">GDO81_012078</name>
</gene>
<keyword evidence="2" id="KW-1185">Reference proteome</keyword>
<comment type="caution">
    <text evidence="1">The sequence shown here is derived from an EMBL/GenBank/DDBJ whole genome shotgun (WGS) entry which is preliminary data.</text>
</comment>
<accession>A0AAV7BIR8</accession>
<dbReference type="Proteomes" id="UP000824782">
    <property type="component" value="Unassembled WGS sequence"/>
</dbReference>
<protein>
    <submittedName>
        <fullName evidence="1">Uncharacterized protein</fullName>
    </submittedName>
</protein>